<dbReference type="OrthoDB" id="886878at2"/>
<evidence type="ECO:0000256" key="1">
    <source>
        <dbReference type="SAM" id="MobiDB-lite"/>
    </source>
</evidence>
<evidence type="ECO:0000256" key="2">
    <source>
        <dbReference type="SAM" id="SignalP"/>
    </source>
</evidence>
<organism evidence="3 4">
    <name type="scientific">Adhaeribacter pallidiroseus</name>
    <dbReference type="NCBI Taxonomy" id="2072847"/>
    <lineage>
        <taxon>Bacteria</taxon>
        <taxon>Pseudomonadati</taxon>
        <taxon>Bacteroidota</taxon>
        <taxon>Cytophagia</taxon>
        <taxon>Cytophagales</taxon>
        <taxon>Hymenobacteraceae</taxon>
        <taxon>Adhaeribacter</taxon>
    </lineage>
</organism>
<evidence type="ECO:0000313" key="4">
    <source>
        <dbReference type="Proteomes" id="UP000253919"/>
    </source>
</evidence>
<feature type="region of interest" description="Disordered" evidence="1">
    <location>
        <begin position="26"/>
        <end position="92"/>
    </location>
</feature>
<feature type="signal peptide" evidence="2">
    <location>
        <begin position="1"/>
        <end position="25"/>
    </location>
</feature>
<accession>A0A369QKV6</accession>
<protein>
    <submittedName>
        <fullName evidence="3">Uncharacterized protein</fullName>
    </submittedName>
</protein>
<feature type="chain" id="PRO_5016919066" evidence="2">
    <location>
        <begin position="26"/>
        <end position="92"/>
    </location>
</feature>
<proteinExistence type="predicted"/>
<name>A0A369QKV6_9BACT</name>
<dbReference type="RefSeq" id="WP_115374049.1">
    <property type="nucleotide sequence ID" value="NZ_QASA01000001.1"/>
</dbReference>
<gene>
    <name evidence="3" type="ORF">AHMF7616_03592</name>
</gene>
<comment type="caution">
    <text evidence="3">The sequence shown here is derived from an EMBL/GenBank/DDBJ whole genome shotgun (WGS) entry which is preliminary data.</text>
</comment>
<sequence length="92" mass="9970">MKKIRQTLKQFGLVLILGTALSFSACSTGTKDGDTNVEDSGAKDKDPENMNNTETEVSGRPDSLDMDKNKTYQKVDPDSGARDADNDGKVDQ</sequence>
<dbReference type="AlphaFoldDB" id="A0A369QKV6"/>
<reference evidence="3 4" key="1">
    <citation type="submission" date="2018-04" db="EMBL/GenBank/DDBJ databases">
        <title>Adhaeribacter sp. HMF7616 genome sequencing and assembly.</title>
        <authorList>
            <person name="Kang H."/>
            <person name="Kang J."/>
            <person name="Cha I."/>
            <person name="Kim H."/>
            <person name="Joh K."/>
        </authorList>
    </citation>
    <scope>NUCLEOTIDE SEQUENCE [LARGE SCALE GENOMIC DNA]</scope>
    <source>
        <strain evidence="3 4">HMF7616</strain>
    </source>
</reference>
<dbReference type="Proteomes" id="UP000253919">
    <property type="component" value="Unassembled WGS sequence"/>
</dbReference>
<dbReference type="EMBL" id="QASA01000001">
    <property type="protein sequence ID" value="RDC64970.1"/>
    <property type="molecule type" value="Genomic_DNA"/>
</dbReference>
<evidence type="ECO:0000313" key="3">
    <source>
        <dbReference type="EMBL" id="RDC64970.1"/>
    </source>
</evidence>
<feature type="compositionally biased region" description="Basic and acidic residues" evidence="1">
    <location>
        <begin position="57"/>
        <end position="92"/>
    </location>
</feature>
<keyword evidence="4" id="KW-1185">Reference proteome</keyword>
<dbReference type="PROSITE" id="PS51257">
    <property type="entry name" value="PROKAR_LIPOPROTEIN"/>
    <property type="match status" value="1"/>
</dbReference>
<keyword evidence="2" id="KW-0732">Signal</keyword>